<dbReference type="AlphaFoldDB" id="A0A059E9K0"/>
<protein>
    <submittedName>
        <fullName evidence="3">3-hydroxybutyrate dehydrogenase</fullName>
    </submittedName>
    <submittedName>
        <fullName evidence="5">Cytochrome C biogenesis protein CcmE</fullName>
    </submittedName>
</protein>
<proteinExistence type="inferred from homology"/>
<organism evidence="5 6">
    <name type="scientific">Hyphomonas atlantica</name>
    <dbReference type="NCBI Taxonomy" id="1280948"/>
    <lineage>
        <taxon>Bacteria</taxon>
        <taxon>Pseudomonadati</taxon>
        <taxon>Pseudomonadota</taxon>
        <taxon>Alphaproteobacteria</taxon>
        <taxon>Hyphomonadales</taxon>
        <taxon>Hyphomonadaceae</taxon>
        <taxon>Hyphomonas</taxon>
    </lineage>
</organism>
<dbReference type="PRINTS" id="PR00080">
    <property type="entry name" value="SDRFAMILY"/>
</dbReference>
<name>A0A059E9K0_9PROT</name>
<dbReference type="FunFam" id="3.40.50.720:FF:000084">
    <property type="entry name" value="Short-chain dehydrogenase reductase"/>
    <property type="match status" value="1"/>
</dbReference>
<feature type="domain" description="Ketoreductase" evidence="2">
    <location>
        <begin position="5"/>
        <end position="177"/>
    </location>
</feature>
<dbReference type="InterPro" id="IPR002347">
    <property type="entry name" value="SDR_fam"/>
</dbReference>
<dbReference type="SMART" id="SM00822">
    <property type="entry name" value="PKS_KR"/>
    <property type="match status" value="1"/>
</dbReference>
<evidence type="ECO:0000313" key="3">
    <source>
        <dbReference type="EMBL" id="HAE95099.1"/>
    </source>
</evidence>
<dbReference type="InterPro" id="IPR011294">
    <property type="entry name" value="3-OHbutyrate_DH"/>
</dbReference>
<dbReference type="STRING" id="1280948.HY36_13475"/>
<dbReference type="InterPro" id="IPR057326">
    <property type="entry name" value="KR_dom"/>
</dbReference>
<dbReference type="NCBIfam" id="TIGR01963">
    <property type="entry name" value="PHB_DH"/>
    <property type="match status" value="1"/>
</dbReference>
<reference evidence="5 6" key="1">
    <citation type="journal article" date="2014" name="Antonie Van Leeuwenhoek">
        <title>Hyphomonas beringensis sp. nov. and Hyphomonas chukchiensis sp. nov., isolated from surface seawater of the Bering Sea and Chukchi Sea.</title>
        <authorList>
            <person name="Li C."/>
            <person name="Lai Q."/>
            <person name="Li G."/>
            <person name="Dong C."/>
            <person name="Wang J."/>
            <person name="Liao Y."/>
            <person name="Shao Z."/>
        </authorList>
    </citation>
    <scope>NUCLEOTIDE SEQUENCE [LARGE SCALE GENOMIC DNA]</scope>
    <source>
        <strain evidence="5 6">22II1-22F38</strain>
    </source>
</reference>
<dbReference type="EMBL" id="AWFH01000004">
    <property type="protein sequence ID" value="KCZ64356.1"/>
    <property type="molecule type" value="Genomic_DNA"/>
</dbReference>
<accession>A0A059E9K0</accession>
<comment type="caution">
    <text evidence="5">The sequence shown here is derived from an EMBL/GenBank/DDBJ whole genome shotgun (WGS) entry which is preliminary data.</text>
</comment>
<evidence type="ECO:0000256" key="1">
    <source>
        <dbReference type="ARBA" id="ARBA00006484"/>
    </source>
</evidence>
<dbReference type="Proteomes" id="UP000024547">
    <property type="component" value="Unassembled WGS sequence"/>
</dbReference>
<dbReference type="EMBL" id="DMBR01000339">
    <property type="protein sequence ID" value="HAE95099.1"/>
    <property type="molecule type" value="Genomic_DNA"/>
</dbReference>
<evidence type="ECO:0000313" key="7">
    <source>
        <dbReference type="Proteomes" id="UP000259173"/>
    </source>
</evidence>
<evidence type="ECO:0000313" key="5">
    <source>
        <dbReference type="EMBL" id="KCZ64356.1"/>
    </source>
</evidence>
<dbReference type="Gene3D" id="3.40.50.720">
    <property type="entry name" value="NAD(P)-binding Rossmann-like Domain"/>
    <property type="match status" value="1"/>
</dbReference>
<dbReference type="GO" id="GO:0003858">
    <property type="term" value="F:3-hydroxybutyrate dehydrogenase activity"/>
    <property type="evidence" value="ECO:0007669"/>
    <property type="project" value="InterPro"/>
</dbReference>
<sequence>MIKGKTALVTGSTSGIGKAIAERLAQAGADIVLNGFGDADEIASLQKEMHSEHGVQVGYSGADLTKPDAIEGMFDYVKKEFGGVDILVNNAGTQFVSPLEDFPVAKWDLIMALNLSAAFHTTRLALGPMKEKGWGRIINTGSAHAKVASPFKAAYVAAKHGLAGLTKVTALEGAEHGVRCNLVCPGYVHTPLVDGQIDDTAKARGMTRDEVVKNVLLAAQPTKEFVTAEQIGGFVAFLCSPDADQINGADLSIDGGWVAQ</sequence>
<comment type="similarity">
    <text evidence="1">Belongs to the short-chain dehydrogenases/reductases (SDR) family.</text>
</comment>
<reference evidence="7 8" key="2">
    <citation type="journal article" date="2018" name="Nat. Biotechnol.">
        <title>A standardized bacterial taxonomy based on genome phylogeny substantially revises the tree of life.</title>
        <authorList>
            <person name="Parks D.H."/>
            <person name="Chuvochina M."/>
            <person name="Waite D.W."/>
            <person name="Rinke C."/>
            <person name="Skarshewski A."/>
            <person name="Chaumeil P.A."/>
            <person name="Hugenholtz P."/>
        </authorList>
    </citation>
    <scope>NUCLEOTIDE SEQUENCE [LARGE SCALE GENOMIC DNA]</scope>
    <source>
        <strain evidence="4">UBA10378</strain>
        <strain evidence="3">UBA8557</strain>
    </source>
</reference>
<dbReference type="InterPro" id="IPR020904">
    <property type="entry name" value="Sc_DH/Rdtase_CS"/>
</dbReference>
<gene>
    <name evidence="3" type="ORF">DCG65_11095</name>
    <name evidence="4" type="ORF">DD728_01860</name>
    <name evidence="5" type="ORF">HY36_13475</name>
</gene>
<dbReference type="GO" id="GO:0032787">
    <property type="term" value="P:monocarboxylic acid metabolic process"/>
    <property type="evidence" value="ECO:0007669"/>
    <property type="project" value="UniProtKB-ARBA"/>
</dbReference>
<dbReference type="Proteomes" id="UP000263957">
    <property type="component" value="Unassembled WGS sequence"/>
</dbReference>
<evidence type="ECO:0000259" key="2">
    <source>
        <dbReference type="SMART" id="SM00822"/>
    </source>
</evidence>
<evidence type="ECO:0000313" key="4">
    <source>
        <dbReference type="EMBL" id="HBQ47627.1"/>
    </source>
</evidence>
<dbReference type="SUPFAM" id="SSF51735">
    <property type="entry name" value="NAD(P)-binding Rossmann-fold domains"/>
    <property type="match status" value="1"/>
</dbReference>
<dbReference type="RefSeq" id="WP_035549170.1">
    <property type="nucleotide sequence ID" value="NZ_AWFH01000004.1"/>
</dbReference>
<dbReference type="InterPro" id="IPR036291">
    <property type="entry name" value="NAD(P)-bd_dom_sf"/>
</dbReference>
<dbReference type="EMBL" id="DOGS01000042">
    <property type="protein sequence ID" value="HBQ47627.1"/>
    <property type="molecule type" value="Genomic_DNA"/>
</dbReference>
<dbReference type="OrthoDB" id="9804774at2"/>
<dbReference type="PANTHER" id="PTHR42879">
    <property type="entry name" value="3-OXOACYL-(ACYL-CARRIER-PROTEIN) REDUCTASE"/>
    <property type="match status" value="1"/>
</dbReference>
<keyword evidence="6" id="KW-1185">Reference proteome</keyword>
<dbReference type="PROSITE" id="PS00061">
    <property type="entry name" value="ADH_SHORT"/>
    <property type="match status" value="1"/>
</dbReference>
<dbReference type="PANTHER" id="PTHR42879:SF2">
    <property type="entry name" value="3-OXOACYL-[ACYL-CARRIER-PROTEIN] REDUCTASE FABG"/>
    <property type="match status" value="1"/>
</dbReference>
<dbReference type="PATRIC" id="fig|1280948.3.peg.935"/>
<dbReference type="Pfam" id="PF13561">
    <property type="entry name" value="adh_short_C2"/>
    <property type="match status" value="1"/>
</dbReference>
<dbReference type="NCBIfam" id="NF009093">
    <property type="entry name" value="PRK12429.1"/>
    <property type="match status" value="1"/>
</dbReference>
<evidence type="ECO:0000313" key="8">
    <source>
        <dbReference type="Proteomes" id="UP000263957"/>
    </source>
</evidence>
<dbReference type="Proteomes" id="UP000259173">
    <property type="component" value="Unassembled WGS sequence"/>
</dbReference>
<dbReference type="InterPro" id="IPR050259">
    <property type="entry name" value="SDR"/>
</dbReference>
<evidence type="ECO:0000313" key="6">
    <source>
        <dbReference type="Proteomes" id="UP000024547"/>
    </source>
</evidence>
<dbReference type="PRINTS" id="PR00081">
    <property type="entry name" value="GDHRDH"/>
</dbReference>
<dbReference type="eggNOG" id="COG1028">
    <property type="taxonomic scope" value="Bacteria"/>
</dbReference>